<dbReference type="EMBL" id="HBFU01002145">
    <property type="protein sequence ID" value="CAD8927484.1"/>
    <property type="molecule type" value="Transcribed_RNA"/>
</dbReference>
<sequence>MRLFVLVLSICAACVSAAGTTIIRVRTVDGSVLRVPLPDDGSSSTISSILNTAGIDLNAADSDGKGSLKCQVGPPGRQTDVLDLSPNGKDRDTTAEELGLKHGSMITILPPPMPKKKEAQVTSNVEEEDENNNRFDPFPDLAKSISFSAANRRARALSRGVSRGMTYGDISRVRSTMHTVEHQPTGALNRVYVCQVGAARFQNHCVVQSKKKKPKGNTTKKGQDLNTIENRVALLFGTINKERVDQSRKVARTSLSTSREDQKMCEVAKVHAIWEPPMQKPMINGKHYDEGCLLSTYIGDSQDTPAKETATDRAIRVAGWLGLQPVGWIFSYADEDRHEDGDALPVHGRDAVVGAKLQIETMKLKGRDEGRKFITLTLDGRIGAAEAFQLSDVCVQMVAENVLSPPIVDEKLQSTRFMTLKDPVVVSGEETKRLDSVLLLVNTAMLSHVGLYSGGTNAPIGGNVKKTSGALLGKTRKRILAALEKKDGSEVLSELCDFDVVLAIDALIGKEESEKLCLLVRKYARGQKKGTVINEQLKLTLRSVLGE</sequence>
<dbReference type="GO" id="GO:0006511">
    <property type="term" value="P:ubiquitin-dependent protein catabolic process"/>
    <property type="evidence" value="ECO:0007669"/>
    <property type="project" value="InterPro"/>
</dbReference>
<dbReference type="InterPro" id="IPR016563">
    <property type="entry name" value="Npl4"/>
</dbReference>
<gene>
    <name evidence="2" type="ORF">SMAR1040_LOCUS1431</name>
</gene>
<name>A0A7S1CU34_9STRA</name>
<reference evidence="2" key="1">
    <citation type="submission" date="2021-01" db="EMBL/GenBank/DDBJ databases">
        <authorList>
            <person name="Corre E."/>
            <person name="Pelletier E."/>
            <person name="Niang G."/>
            <person name="Scheremetjew M."/>
            <person name="Finn R."/>
            <person name="Kale V."/>
            <person name="Holt S."/>
            <person name="Cochrane G."/>
            <person name="Meng A."/>
            <person name="Brown T."/>
            <person name="Cohen L."/>
        </authorList>
    </citation>
    <scope>NUCLEOTIDE SEQUENCE</scope>
    <source>
        <strain evidence="2">FE60</strain>
    </source>
</reference>
<dbReference type="PANTHER" id="PTHR12710:SF0">
    <property type="entry name" value="NUCLEAR PROTEIN LOCALIZATION PROTEIN 4 HOMOLOG"/>
    <property type="match status" value="1"/>
</dbReference>
<evidence type="ECO:0008006" key="3">
    <source>
        <dbReference type="Google" id="ProtNLM"/>
    </source>
</evidence>
<feature type="signal peptide" evidence="1">
    <location>
        <begin position="1"/>
        <end position="17"/>
    </location>
</feature>
<proteinExistence type="predicted"/>
<dbReference type="GO" id="GO:0031625">
    <property type="term" value="F:ubiquitin protein ligase binding"/>
    <property type="evidence" value="ECO:0007669"/>
    <property type="project" value="TreeGrafter"/>
</dbReference>
<accession>A0A7S1CU34</accession>
<feature type="chain" id="PRO_5031153355" description="Ubiquitin-like domain-containing protein" evidence="1">
    <location>
        <begin position="18"/>
        <end position="547"/>
    </location>
</feature>
<evidence type="ECO:0000313" key="2">
    <source>
        <dbReference type="EMBL" id="CAD8927484.1"/>
    </source>
</evidence>
<protein>
    <recommendedName>
        <fullName evidence="3">Ubiquitin-like domain-containing protein</fullName>
    </recommendedName>
</protein>
<dbReference type="AlphaFoldDB" id="A0A7S1CU34"/>
<evidence type="ECO:0000256" key="1">
    <source>
        <dbReference type="SAM" id="SignalP"/>
    </source>
</evidence>
<dbReference type="GO" id="GO:0005634">
    <property type="term" value="C:nucleus"/>
    <property type="evidence" value="ECO:0007669"/>
    <property type="project" value="TreeGrafter"/>
</dbReference>
<dbReference type="GO" id="GO:0043130">
    <property type="term" value="F:ubiquitin binding"/>
    <property type="evidence" value="ECO:0007669"/>
    <property type="project" value="TreeGrafter"/>
</dbReference>
<keyword evidence="1" id="KW-0732">Signal</keyword>
<dbReference type="PANTHER" id="PTHR12710">
    <property type="entry name" value="NUCLEAR PROTEIN LOCALIZATION 4"/>
    <property type="match status" value="1"/>
</dbReference>
<organism evidence="2">
    <name type="scientific">Skeletonema marinoi</name>
    <dbReference type="NCBI Taxonomy" id="267567"/>
    <lineage>
        <taxon>Eukaryota</taxon>
        <taxon>Sar</taxon>
        <taxon>Stramenopiles</taxon>
        <taxon>Ochrophyta</taxon>
        <taxon>Bacillariophyta</taxon>
        <taxon>Coscinodiscophyceae</taxon>
        <taxon>Thalassiosirophycidae</taxon>
        <taxon>Thalassiosirales</taxon>
        <taxon>Skeletonemataceae</taxon>
        <taxon>Skeletonema</taxon>
        <taxon>Skeletonema marinoi-dohrnii complex</taxon>
    </lineage>
</organism>